<evidence type="ECO:0000256" key="1">
    <source>
        <dbReference type="ARBA" id="ARBA00004651"/>
    </source>
</evidence>
<dbReference type="PANTHER" id="PTHR47371:SF3">
    <property type="entry name" value="PHOSPHOGLYCEROL TRANSFERASE I"/>
    <property type="match status" value="1"/>
</dbReference>
<dbReference type="InterPro" id="IPR017850">
    <property type="entry name" value="Alkaline_phosphatase_core_sf"/>
</dbReference>
<protein>
    <submittedName>
        <fullName evidence="9">Phosphoglycerol transferase</fullName>
    </submittedName>
</protein>
<dbReference type="EMBL" id="FQXV01000013">
    <property type="protein sequence ID" value="SHI19350.1"/>
    <property type="molecule type" value="Genomic_DNA"/>
</dbReference>
<organism evidence="9 10">
    <name type="scientific">Sporobacter termitidis DSM 10068</name>
    <dbReference type="NCBI Taxonomy" id="1123282"/>
    <lineage>
        <taxon>Bacteria</taxon>
        <taxon>Bacillati</taxon>
        <taxon>Bacillota</taxon>
        <taxon>Clostridia</taxon>
        <taxon>Eubacteriales</taxon>
        <taxon>Oscillospiraceae</taxon>
        <taxon>Sporobacter</taxon>
    </lineage>
</organism>
<feature type="domain" description="Sulfatase N-terminal" evidence="8">
    <location>
        <begin position="168"/>
        <end position="457"/>
    </location>
</feature>
<evidence type="ECO:0000256" key="3">
    <source>
        <dbReference type="ARBA" id="ARBA00022475"/>
    </source>
</evidence>
<keyword evidence="9" id="KW-0808">Transferase</keyword>
<comment type="pathway">
    <text evidence="2">Cell wall biogenesis; lipoteichoic acid biosynthesis.</text>
</comment>
<feature type="transmembrane region" description="Helical" evidence="7">
    <location>
        <begin position="57"/>
        <end position="80"/>
    </location>
</feature>
<keyword evidence="3" id="KW-1003">Cell membrane</keyword>
<dbReference type="Proteomes" id="UP000183995">
    <property type="component" value="Unassembled WGS sequence"/>
</dbReference>
<proteinExistence type="predicted"/>
<dbReference type="GO" id="GO:0016740">
    <property type="term" value="F:transferase activity"/>
    <property type="evidence" value="ECO:0007669"/>
    <property type="project" value="UniProtKB-KW"/>
</dbReference>
<dbReference type="STRING" id="1123282.SAMN02745823_03250"/>
<keyword evidence="6 7" id="KW-0472">Membrane</keyword>
<sequence length="505" mass="56614">MKRHSIKIILLSLLFFMSFLFYRLINWMRVTFAGVTLEKIVFELRVPLEGTSKSTIWSAISYCVCPALGLTLLLAVLLLLCDRARKKRFLNVRFGSGFSKAVKVWPLPYTKAASLLLSLTFLSVGILQANRNFELFGYIDAQVIMSPFIEDNYIGPEKANLTFPDKKRNLIYIYLESMESTYADTASGGAFPENYIPELTDLASQYINFSNTDRLGGALPVSGTQWTMGAMFATSTGLPINLPLVGGSIAQQFFPGATGIGTILENNGYHNVLFIGSDATFGGRRLFFTQHGNYEICDYDDAKAKGLIPEDYYVWWGYEDEKLFSFAKDKLTELGKSSQPFNFTMLTADTHEFAGYVCRLCGDRFGTQYANVIACSSKQVFDFVRWIQRQNFYKNTTIVITGDHLTMDSTLTAGVPPEKRSVYNCFINAAPAISREKTKNRQFSALDLFPTVLAGLGVRIEGDQLGLGVNLFSGKQTLYEKYGPDLSRELSLKSAFYNRTFIHAK</sequence>
<evidence type="ECO:0000256" key="4">
    <source>
        <dbReference type="ARBA" id="ARBA00022692"/>
    </source>
</evidence>
<keyword evidence="5 7" id="KW-1133">Transmembrane helix</keyword>
<dbReference type="InterPro" id="IPR050448">
    <property type="entry name" value="OpgB/LTA_synthase_biosynth"/>
</dbReference>
<dbReference type="RefSeq" id="WP_073081214.1">
    <property type="nucleotide sequence ID" value="NZ_FQXV01000013.1"/>
</dbReference>
<evidence type="ECO:0000256" key="6">
    <source>
        <dbReference type="ARBA" id="ARBA00023136"/>
    </source>
</evidence>
<keyword evidence="10" id="KW-1185">Reference proteome</keyword>
<gene>
    <name evidence="9" type="ORF">SAMN02745823_03250</name>
</gene>
<dbReference type="Pfam" id="PF00884">
    <property type="entry name" value="Sulfatase"/>
    <property type="match status" value="1"/>
</dbReference>
<dbReference type="CDD" id="cd16015">
    <property type="entry name" value="LTA_synthase"/>
    <property type="match status" value="1"/>
</dbReference>
<dbReference type="AlphaFoldDB" id="A0A1M5Z570"/>
<evidence type="ECO:0000256" key="2">
    <source>
        <dbReference type="ARBA" id="ARBA00004936"/>
    </source>
</evidence>
<accession>A0A1M5Z570</accession>
<dbReference type="InterPro" id="IPR000917">
    <property type="entry name" value="Sulfatase_N"/>
</dbReference>
<dbReference type="PANTHER" id="PTHR47371">
    <property type="entry name" value="LIPOTEICHOIC ACID SYNTHASE"/>
    <property type="match status" value="1"/>
</dbReference>
<dbReference type="GO" id="GO:0005886">
    <property type="term" value="C:plasma membrane"/>
    <property type="evidence" value="ECO:0007669"/>
    <property type="project" value="UniProtKB-SubCell"/>
</dbReference>
<evidence type="ECO:0000256" key="5">
    <source>
        <dbReference type="ARBA" id="ARBA00022989"/>
    </source>
</evidence>
<evidence type="ECO:0000313" key="9">
    <source>
        <dbReference type="EMBL" id="SHI19350.1"/>
    </source>
</evidence>
<dbReference type="SUPFAM" id="SSF53649">
    <property type="entry name" value="Alkaline phosphatase-like"/>
    <property type="match status" value="1"/>
</dbReference>
<evidence type="ECO:0000313" key="10">
    <source>
        <dbReference type="Proteomes" id="UP000183995"/>
    </source>
</evidence>
<evidence type="ECO:0000256" key="7">
    <source>
        <dbReference type="SAM" id="Phobius"/>
    </source>
</evidence>
<evidence type="ECO:0000259" key="8">
    <source>
        <dbReference type="Pfam" id="PF00884"/>
    </source>
</evidence>
<name>A0A1M5Z570_9FIRM</name>
<keyword evidence="4 7" id="KW-0812">Transmembrane</keyword>
<dbReference type="Gene3D" id="3.40.720.10">
    <property type="entry name" value="Alkaline Phosphatase, subunit A"/>
    <property type="match status" value="1"/>
</dbReference>
<reference evidence="9 10" key="1">
    <citation type="submission" date="2016-11" db="EMBL/GenBank/DDBJ databases">
        <authorList>
            <person name="Jaros S."/>
            <person name="Januszkiewicz K."/>
            <person name="Wedrychowicz H."/>
        </authorList>
    </citation>
    <scope>NUCLEOTIDE SEQUENCE [LARGE SCALE GENOMIC DNA]</scope>
    <source>
        <strain evidence="9 10">DSM 10068</strain>
    </source>
</reference>
<comment type="subcellular location">
    <subcellularLocation>
        <location evidence="1">Cell membrane</location>
        <topology evidence="1">Multi-pass membrane protein</topology>
    </subcellularLocation>
</comment>